<gene>
    <name evidence="1" type="ORF">EDD73_10777</name>
</gene>
<dbReference type="Proteomes" id="UP000294813">
    <property type="component" value="Unassembled WGS sequence"/>
</dbReference>
<organism evidence="1 2">
    <name type="scientific">Heliophilum fasciatum</name>
    <dbReference type="NCBI Taxonomy" id="35700"/>
    <lineage>
        <taxon>Bacteria</taxon>
        <taxon>Bacillati</taxon>
        <taxon>Bacillota</taxon>
        <taxon>Clostridia</taxon>
        <taxon>Eubacteriales</taxon>
        <taxon>Heliobacteriaceae</taxon>
        <taxon>Heliophilum</taxon>
    </lineage>
</organism>
<dbReference type="AlphaFoldDB" id="A0A4R2S101"/>
<dbReference type="EMBL" id="SLXT01000007">
    <property type="protein sequence ID" value="TCP65005.1"/>
    <property type="molecule type" value="Genomic_DNA"/>
</dbReference>
<dbReference type="InterPro" id="IPR003615">
    <property type="entry name" value="HNH_nuc"/>
</dbReference>
<keyword evidence="2" id="KW-1185">Reference proteome</keyword>
<dbReference type="CDD" id="cd00085">
    <property type="entry name" value="HNHc"/>
    <property type="match status" value="1"/>
</dbReference>
<evidence type="ECO:0000313" key="2">
    <source>
        <dbReference type="Proteomes" id="UP000294813"/>
    </source>
</evidence>
<dbReference type="RefSeq" id="WP_131918734.1">
    <property type="nucleotide sequence ID" value="NZ_JAOQNU010000007.1"/>
</dbReference>
<name>A0A4R2S101_9FIRM</name>
<protein>
    <recommendedName>
        <fullName evidence="3">HNH endonuclease</fullName>
    </recommendedName>
</protein>
<sequence>MIRMKKPENNIDIIISDCVSNYRDEDLRNRFKSSIAFIERYTEKFDNEMMRNNVHSLQPHNSVNGTVSDDEMVKLYDDKFSKRDQPGRKHYDKIKVSAQNGRCPFCGIRPVYTLDHFLVKNSFPTLAVSPMNLVPACRDCNTIKGNKQFSCYEDTHLHPYYDDLGNEIWLEAIVKKTSDIVVLYKVKKPDSWNESLFQRMKNHFDLFDLNTIFSLQAVDEIASSIYKFKNIKEIAGQDALYKDLSGTLKSCEKASLNGWKSALYRALATDRWFVEVYI</sequence>
<accession>A0A4R2S101</accession>
<comment type="caution">
    <text evidence="1">The sequence shown here is derived from an EMBL/GenBank/DDBJ whole genome shotgun (WGS) entry which is preliminary data.</text>
</comment>
<reference evidence="1 2" key="1">
    <citation type="submission" date="2019-03" db="EMBL/GenBank/DDBJ databases">
        <title>Genomic Encyclopedia of Type Strains, Phase IV (KMG-IV): sequencing the most valuable type-strain genomes for metagenomic binning, comparative biology and taxonomic classification.</title>
        <authorList>
            <person name="Goeker M."/>
        </authorList>
    </citation>
    <scope>NUCLEOTIDE SEQUENCE [LARGE SCALE GENOMIC DNA]</scope>
    <source>
        <strain evidence="1 2">DSM 11170</strain>
    </source>
</reference>
<dbReference type="OrthoDB" id="9816185at2"/>
<proteinExistence type="predicted"/>
<evidence type="ECO:0008006" key="3">
    <source>
        <dbReference type="Google" id="ProtNLM"/>
    </source>
</evidence>
<evidence type="ECO:0000313" key="1">
    <source>
        <dbReference type="EMBL" id="TCP65005.1"/>
    </source>
</evidence>
<dbReference type="Gene3D" id="1.10.30.50">
    <property type="match status" value="1"/>
</dbReference>